<dbReference type="Proteomes" id="UP000265768">
    <property type="component" value="Unassembled WGS sequence"/>
</dbReference>
<dbReference type="AlphaFoldDB" id="A0A3A4A1L8"/>
<organism evidence="4 5">
    <name type="scientific">Bailinhaonella thermotolerans</name>
    <dbReference type="NCBI Taxonomy" id="1070861"/>
    <lineage>
        <taxon>Bacteria</taxon>
        <taxon>Bacillati</taxon>
        <taxon>Actinomycetota</taxon>
        <taxon>Actinomycetes</taxon>
        <taxon>Streptosporangiales</taxon>
        <taxon>Streptosporangiaceae</taxon>
        <taxon>Bailinhaonella</taxon>
    </lineage>
</organism>
<protein>
    <submittedName>
        <fullName evidence="4">ATP-grasp domain-containing protein</fullName>
    </submittedName>
</protein>
<dbReference type="GO" id="GO:0046872">
    <property type="term" value="F:metal ion binding"/>
    <property type="evidence" value="ECO:0007669"/>
    <property type="project" value="InterPro"/>
</dbReference>
<evidence type="ECO:0000259" key="3">
    <source>
        <dbReference type="PROSITE" id="PS50975"/>
    </source>
</evidence>
<dbReference type="EMBL" id="QZEY01000027">
    <property type="protein sequence ID" value="RJL21034.1"/>
    <property type="molecule type" value="Genomic_DNA"/>
</dbReference>
<feature type="region of interest" description="Disordered" evidence="2">
    <location>
        <begin position="1"/>
        <end position="28"/>
    </location>
</feature>
<accession>A0A3A4A1L8</accession>
<dbReference type="Gene3D" id="3.30.1490.20">
    <property type="entry name" value="ATP-grasp fold, A domain"/>
    <property type="match status" value="1"/>
</dbReference>
<reference evidence="4 5" key="1">
    <citation type="submission" date="2018-09" db="EMBL/GenBank/DDBJ databases">
        <title>YIM 75507 draft genome.</title>
        <authorList>
            <person name="Tang S."/>
            <person name="Feng Y."/>
        </authorList>
    </citation>
    <scope>NUCLEOTIDE SEQUENCE [LARGE SCALE GENOMIC DNA]</scope>
    <source>
        <strain evidence="4 5">YIM 75507</strain>
    </source>
</reference>
<dbReference type="GO" id="GO:0005524">
    <property type="term" value="F:ATP binding"/>
    <property type="evidence" value="ECO:0007669"/>
    <property type="project" value="UniProtKB-UniRule"/>
</dbReference>
<sequence length="512" mass="54527">MPGGHGPPDRRPARAPARARRGGARRVSTPLDAARADAAGHELAAALNGRPLVMVERFTAAGRTGYCGPAPLPMLRPALSIGCYRSWEPAQPEAVIAAEDLSRVRSPQTRRDWLNLVRHPAAALLGAMERSAVIAAWYGMPLLRELAGPAGTVAATAGEVRARIEDKIAFDAVLRQAGVPASARIPCVHLDRLPALAELRRAVGGEVVVVQAAGVSSGGRGTVIVREAADLDRAAALRGPYRVAAYIDGWPSNTTVLSIPDDDGIRVYVDRPSHKSVGVAALGIGEAKSAGNDWSSPWPAPVTVQLIDCAERIAAWAWREHRACGLFGLDALITEDGRVHLNEINWRNQGTTEVSGVNQQLRGLPPFLAAHLICQLGGRVGDWLGDPDAFNRATVAQAAAGGGPFYVKTRWREAFPARIARENPSGVYRLEEDGRLHFVRPGAHPADAALDHGQVLLANLPAPDITCLPGAELCTIEGQARVRQPFDGPDSASELIQRVHAAVHALFTPHPH</sequence>
<gene>
    <name evidence="4" type="ORF">D5H75_38115</name>
</gene>
<evidence type="ECO:0000313" key="4">
    <source>
        <dbReference type="EMBL" id="RJL21034.1"/>
    </source>
</evidence>
<keyword evidence="1" id="KW-0547">Nucleotide-binding</keyword>
<dbReference type="InterPro" id="IPR011761">
    <property type="entry name" value="ATP-grasp"/>
</dbReference>
<dbReference type="SUPFAM" id="SSF56059">
    <property type="entry name" value="Glutathione synthetase ATP-binding domain-like"/>
    <property type="match status" value="1"/>
</dbReference>
<dbReference type="OrthoDB" id="3987869at2"/>
<name>A0A3A4A1L8_9ACTN</name>
<evidence type="ECO:0000313" key="5">
    <source>
        <dbReference type="Proteomes" id="UP000265768"/>
    </source>
</evidence>
<keyword evidence="5" id="KW-1185">Reference proteome</keyword>
<dbReference type="InterPro" id="IPR013815">
    <property type="entry name" value="ATP_grasp_subdomain_1"/>
</dbReference>
<comment type="caution">
    <text evidence="4">The sequence shown here is derived from an EMBL/GenBank/DDBJ whole genome shotgun (WGS) entry which is preliminary data.</text>
</comment>
<evidence type="ECO:0000256" key="1">
    <source>
        <dbReference type="PROSITE-ProRule" id="PRU00409"/>
    </source>
</evidence>
<evidence type="ECO:0000256" key="2">
    <source>
        <dbReference type="SAM" id="MobiDB-lite"/>
    </source>
</evidence>
<dbReference type="PROSITE" id="PS50975">
    <property type="entry name" value="ATP_GRASP"/>
    <property type="match status" value="1"/>
</dbReference>
<proteinExistence type="predicted"/>
<feature type="domain" description="ATP-grasp" evidence="3">
    <location>
        <begin position="171"/>
        <end position="375"/>
    </location>
</feature>
<dbReference type="Gene3D" id="3.30.470.20">
    <property type="entry name" value="ATP-grasp fold, B domain"/>
    <property type="match status" value="1"/>
</dbReference>
<keyword evidence="1" id="KW-0067">ATP-binding</keyword>